<evidence type="ECO:0000256" key="12">
    <source>
        <dbReference type="ARBA" id="ARBA00023295"/>
    </source>
</evidence>
<dbReference type="SMART" id="SM01232">
    <property type="entry name" value="H2TH"/>
    <property type="match status" value="1"/>
</dbReference>
<keyword evidence="8" id="KW-0238">DNA-binding</keyword>
<keyword evidence="12" id="KW-0326">Glycosidase</keyword>
<evidence type="ECO:0000256" key="3">
    <source>
        <dbReference type="ARBA" id="ARBA00022723"/>
    </source>
</evidence>
<dbReference type="EC" id="4.2.99.18" evidence="2"/>
<evidence type="ECO:0000256" key="9">
    <source>
        <dbReference type="ARBA" id="ARBA00023204"/>
    </source>
</evidence>
<keyword evidence="11" id="KW-0511">Multifunctional enzyme</keyword>
<dbReference type="SUPFAM" id="SSF46946">
    <property type="entry name" value="S13-like H2TH domain"/>
    <property type="match status" value="1"/>
</dbReference>
<keyword evidence="6" id="KW-0378">Hydrolase</keyword>
<dbReference type="InterPro" id="IPR000214">
    <property type="entry name" value="Znf_DNA_glyclase/AP_lyase"/>
</dbReference>
<evidence type="ECO:0000256" key="14">
    <source>
        <dbReference type="PROSITE-ProRule" id="PRU00391"/>
    </source>
</evidence>
<keyword evidence="7" id="KW-0862">Zinc</keyword>
<dbReference type="GO" id="GO:0003684">
    <property type="term" value="F:damaged DNA binding"/>
    <property type="evidence" value="ECO:0007669"/>
    <property type="project" value="InterPro"/>
</dbReference>
<evidence type="ECO:0000256" key="11">
    <source>
        <dbReference type="ARBA" id="ARBA00023268"/>
    </source>
</evidence>
<dbReference type="InterPro" id="IPR010979">
    <property type="entry name" value="Ribosomal_uS13-like_H2TH"/>
</dbReference>
<dbReference type="InterPro" id="IPR044090">
    <property type="entry name" value="Nei2_N"/>
</dbReference>
<evidence type="ECO:0000259" key="15">
    <source>
        <dbReference type="PROSITE" id="PS51066"/>
    </source>
</evidence>
<dbReference type="FunCoup" id="A0A4R5D7Q8">
    <property type="interactions" value="1"/>
</dbReference>
<dbReference type="GO" id="GO:0008270">
    <property type="term" value="F:zinc ion binding"/>
    <property type="evidence" value="ECO:0007669"/>
    <property type="project" value="UniProtKB-KW"/>
</dbReference>
<dbReference type="AlphaFoldDB" id="A0A4R5D7Q8"/>
<dbReference type="SUPFAM" id="SSF81624">
    <property type="entry name" value="N-terminal domain of MutM-like DNA repair proteins"/>
    <property type="match status" value="1"/>
</dbReference>
<keyword evidence="4" id="KW-0227">DNA damage</keyword>
<dbReference type="Pfam" id="PF06831">
    <property type="entry name" value="H2TH"/>
    <property type="match status" value="1"/>
</dbReference>
<feature type="domain" description="Formamidopyrimidine-DNA glycosylase catalytic" evidence="16">
    <location>
        <begin position="2"/>
        <end position="121"/>
    </location>
</feature>
<evidence type="ECO:0000256" key="6">
    <source>
        <dbReference type="ARBA" id="ARBA00022801"/>
    </source>
</evidence>
<keyword evidence="5 14" id="KW-0863">Zinc-finger</keyword>
<proteinExistence type="inferred from homology"/>
<dbReference type="GO" id="GO:0140078">
    <property type="term" value="F:class I DNA-(apurinic or apyrimidinic site) endonuclease activity"/>
    <property type="evidence" value="ECO:0007669"/>
    <property type="project" value="UniProtKB-EC"/>
</dbReference>
<dbReference type="CDD" id="cd08971">
    <property type="entry name" value="AcNei2_N"/>
    <property type="match status" value="1"/>
</dbReference>
<dbReference type="PANTHER" id="PTHR42697">
    <property type="entry name" value="ENDONUCLEASE 8"/>
    <property type="match status" value="1"/>
</dbReference>
<evidence type="ECO:0000313" key="17">
    <source>
        <dbReference type="EMBL" id="TDE07930.1"/>
    </source>
</evidence>
<evidence type="ECO:0000256" key="4">
    <source>
        <dbReference type="ARBA" id="ARBA00022763"/>
    </source>
</evidence>
<accession>A0A4R5D7Q8</accession>
<gene>
    <name evidence="17" type="ORF">E1269_19400</name>
</gene>
<dbReference type="PROSITE" id="PS51066">
    <property type="entry name" value="ZF_FPG_2"/>
    <property type="match status" value="1"/>
</dbReference>
<evidence type="ECO:0000313" key="18">
    <source>
        <dbReference type="Proteomes" id="UP000294739"/>
    </source>
</evidence>
<dbReference type="Gene3D" id="1.10.8.50">
    <property type="match status" value="1"/>
</dbReference>
<dbReference type="GO" id="GO:0006284">
    <property type="term" value="P:base-excision repair"/>
    <property type="evidence" value="ECO:0007669"/>
    <property type="project" value="InterPro"/>
</dbReference>
<dbReference type="SUPFAM" id="SSF57716">
    <property type="entry name" value="Glucocorticoid receptor-like (DNA-binding domain)"/>
    <property type="match status" value="1"/>
</dbReference>
<dbReference type="InParanoid" id="A0A4R5D7Q8"/>
<dbReference type="InterPro" id="IPR012319">
    <property type="entry name" value="FPG_cat"/>
</dbReference>
<evidence type="ECO:0000259" key="16">
    <source>
        <dbReference type="PROSITE" id="PS51068"/>
    </source>
</evidence>
<dbReference type="Pfam" id="PF01149">
    <property type="entry name" value="Fapy_DNA_glyco"/>
    <property type="match status" value="1"/>
</dbReference>
<evidence type="ECO:0000256" key="5">
    <source>
        <dbReference type="ARBA" id="ARBA00022771"/>
    </source>
</evidence>
<dbReference type="Gene3D" id="3.20.190.10">
    <property type="entry name" value="MutM-like, N-terminal"/>
    <property type="match status" value="1"/>
</dbReference>
<protein>
    <recommendedName>
        <fullName evidence="2">DNA-(apurinic or apyrimidinic site) lyase</fullName>
        <ecNumber evidence="2">4.2.99.18</ecNumber>
    </recommendedName>
</protein>
<dbReference type="SMART" id="SM00898">
    <property type="entry name" value="Fapy_DNA_glyco"/>
    <property type="match status" value="1"/>
</dbReference>
<dbReference type="Proteomes" id="UP000294739">
    <property type="component" value="Unassembled WGS sequence"/>
</dbReference>
<dbReference type="InterPro" id="IPR035937">
    <property type="entry name" value="FPG_N"/>
</dbReference>
<keyword evidence="3" id="KW-0479">Metal-binding</keyword>
<evidence type="ECO:0000256" key="7">
    <source>
        <dbReference type="ARBA" id="ARBA00022833"/>
    </source>
</evidence>
<dbReference type="InterPro" id="IPR015886">
    <property type="entry name" value="H2TH_FPG"/>
</dbReference>
<dbReference type="PROSITE" id="PS51068">
    <property type="entry name" value="FPG_CAT"/>
    <property type="match status" value="1"/>
</dbReference>
<evidence type="ECO:0000256" key="8">
    <source>
        <dbReference type="ARBA" id="ARBA00023125"/>
    </source>
</evidence>
<sequence>MPEGDTVWLATKRLHDALAGAELVRTDFRVPRLATADLAGRTVTESVARGKHLLTRVSGGLTLHTHLRMDGAWRVFASGQPWRGGPAFQIRVVLSTDRHDAVGFRLPVVELVRTADESRVVGHLGPDLLGDDWSADVAVRRLLTDPDRELGVALLDQRNLAGIGNMYMAELCFLAGASPWTPVAAAPDLRAVVDDAHRLLHLGIETGRQVTTGDPRPGRQHWVYGRGRRPCWRCGTPIRSAQIGTPPQARLTYWCPRCQPRP</sequence>
<comment type="similarity">
    <text evidence="1">Belongs to the FPG family.</text>
</comment>
<evidence type="ECO:0000256" key="10">
    <source>
        <dbReference type="ARBA" id="ARBA00023239"/>
    </source>
</evidence>
<dbReference type="RefSeq" id="WP_131897530.1">
    <property type="nucleotide sequence ID" value="NZ_SMKZ01000029.1"/>
</dbReference>
<dbReference type="InterPro" id="IPR015887">
    <property type="entry name" value="DNA_glyclase_Znf_dom_DNA_BS"/>
</dbReference>
<evidence type="ECO:0000256" key="1">
    <source>
        <dbReference type="ARBA" id="ARBA00009409"/>
    </source>
</evidence>
<keyword evidence="18" id="KW-1185">Reference proteome</keyword>
<evidence type="ECO:0000256" key="2">
    <source>
        <dbReference type="ARBA" id="ARBA00012720"/>
    </source>
</evidence>
<organism evidence="17 18">
    <name type="scientific">Jiangella asiatica</name>
    <dbReference type="NCBI Taxonomy" id="2530372"/>
    <lineage>
        <taxon>Bacteria</taxon>
        <taxon>Bacillati</taxon>
        <taxon>Actinomycetota</taxon>
        <taxon>Actinomycetes</taxon>
        <taxon>Jiangellales</taxon>
        <taxon>Jiangellaceae</taxon>
        <taxon>Jiangella</taxon>
    </lineage>
</organism>
<dbReference type="PANTHER" id="PTHR42697:SF1">
    <property type="entry name" value="ENDONUCLEASE 8"/>
    <property type="match status" value="1"/>
</dbReference>
<comment type="catalytic activity">
    <reaction evidence="13">
        <text>2'-deoxyribonucleotide-(2'-deoxyribose 5'-phosphate)-2'-deoxyribonucleotide-DNA = a 3'-end 2'-deoxyribonucleotide-(2,3-dehydro-2,3-deoxyribose 5'-phosphate)-DNA + a 5'-end 5'-phospho-2'-deoxyribonucleoside-DNA + H(+)</text>
        <dbReference type="Rhea" id="RHEA:66592"/>
        <dbReference type="Rhea" id="RHEA-COMP:13180"/>
        <dbReference type="Rhea" id="RHEA-COMP:16897"/>
        <dbReference type="Rhea" id="RHEA-COMP:17067"/>
        <dbReference type="ChEBI" id="CHEBI:15378"/>
        <dbReference type="ChEBI" id="CHEBI:136412"/>
        <dbReference type="ChEBI" id="CHEBI:157695"/>
        <dbReference type="ChEBI" id="CHEBI:167181"/>
        <dbReference type="EC" id="4.2.99.18"/>
    </reaction>
</comment>
<evidence type="ECO:0000256" key="13">
    <source>
        <dbReference type="ARBA" id="ARBA00044632"/>
    </source>
</evidence>
<comment type="caution">
    <text evidence="17">The sequence shown here is derived from an EMBL/GenBank/DDBJ whole genome shotgun (WGS) entry which is preliminary data.</text>
</comment>
<dbReference type="GO" id="GO:0000703">
    <property type="term" value="F:oxidized pyrimidine nucleobase lesion DNA N-glycosylase activity"/>
    <property type="evidence" value="ECO:0007669"/>
    <property type="project" value="TreeGrafter"/>
</dbReference>
<dbReference type="OrthoDB" id="9800855at2"/>
<name>A0A4R5D7Q8_9ACTN</name>
<keyword evidence="10" id="KW-0456">Lyase</keyword>
<dbReference type="EMBL" id="SMKZ01000029">
    <property type="protein sequence ID" value="TDE07930.1"/>
    <property type="molecule type" value="Genomic_DNA"/>
</dbReference>
<dbReference type="PROSITE" id="PS01242">
    <property type="entry name" value="ZF_FPG_1"/>
    <property type="match status" value="1"/>
</dbReference>
<reference evidence="17 18" key="1">
    <citation type="submission" date="2019-03" db="EMBL/GenBank/DDBJ databases">
        <title>Draft genome sequences of novel Actinobacteria.</title>
        <authorList>
            <person name="Sahin N."/>
            <person name="Ay H."/>
            <person name="Saygin H."/>
        </authorList>
    </citation>
    <scope>NUCLEOTIDE SEQUENCE [LARGE SCALE GENOMIC DNA]</scope>
    <source>
        <strain evidence="17 18">5K138</strain>
    </source>
</reference>
<keyword evidence="9" id="KW-0234">DNA repair</keyword>
<feature type="domain" description="FPG-type" evidence="15">
    <location>
        <begin position="222"/>
        <end position="260"/>
    </location>
</feature>